<evidence type="ECO:0000256" key="1">
    <source>
        <dbReference type="SAM" id="Phobius"/>
    </source>
</evidence>
<accession>B8KW19</accession>
<dbReference type="eggNOG" id="ENOG5030SPN">
    <property type="taxonomic scope" value="Bacteria"/>
</dbReference>
<keyword evidence="1" id="KW-0472">Membrane</keyword>
<dbReference type="EMBL" id="DS999411">
    <property type="protein sequence ID" value="EED34451.1"/>
    <property type="molecule type" value="Genomic_DNA"/>
</dbReference>
<dbReference type="RefSeq" id="WP_009019199.1">
    <property type="nucleotide sequence ID" value="NZ_DS999411.1"/>
</dbReference>
<organism evidence="2 3">
    <name type="scientific">Luminiphilus syltensis NOR5-1B</name>
    <dbReference type="NCBI Taxonomy" id="565045"/>
    <lineage>
        <taxon>Bacteria</taxon>
        <taxon>Pseudomonadati</taxon>
        <taxon>Pseudomonadota</taxon>
        <taxon>Gammaproteobacteria</taxon>
        <taxon>Cellvibrionales</taxon>
        <taxon>Halieaceae</taxon>
        <taxon>Luminiphilus</taxon>
    </lineage>
</organism>
<gene>
    <name evidence="2" type="ORF">NOR51B_388</name>
</gene>
<protein>
    <submittedName>
        <fullName evidence="2">Uncharacterized protein</fullName>
    </submittedName>
</protein>
<dbReference type="STRING" id="565045.NOR51B_388"/>
<reference evidence="3" key="1">
    <citation type="journal article" date="2013" name="BMC Microbiol.">
        <title>Taxonomy and evolution of bacteriochlorophyll a-containing members of the OM60/NOR5 clade of marine gammaproteobacteria: description of Luminiphilus syltensis gen. nov., sp. nov., reclassification of Haliea rubra as Pseudohaliea rubra gen. nov., comb. nov., and emendation of Chromatocurvus halotolerans.</title>
        <authorList>
            <person name="Spring S."/>
            <person name="Riedel T."/>
            <person name="Sproer C."/>
            <person name="Yan S."/>
            <person name="Harder J."/>
            <person name="Fuchs B.M."/>
        </authorList>
    </citation>
    <scope>NUCLEOTIDE SEQUENCE [LARGE SCALE GENOMIC DNA]</scope>
    <source>
        <strain evidence="3">NOR51-B</strain>
    </source>
</reference>
<dbReference type="Pfam" id="PF20567">
    <property type="entry name" value="DUF6776"/>
    <property type="match status" value="1"/>
</dbReference>
<keyword evidence="1" id="KW-1133">Transmembrane helix</keyword>
<keyword evidence="1" id="KW-0812">Transmembrane</keyword>
<sequence>MMFGQPFRKTIRREHPWRGALLRLGFLLGTCGLVAIAWFGGSHSATPTASGLDSNAIEAQDQWRDEVARLTTANAVNRETIRTLREDLAERNIALSELEREVAFYREVMAPEELAGGVILRPPRVRQAATPGEWDYQFVVQQGRQGSGPRRGELRVTFWGVEQGLPKLYTLSELDDGAVDGGVALSFRYFQRLSGTLRLPPGFEPEGIELQAALRQPSTEVVEARFEWKDVVFGD</sequence>
<evidence type="ECO:0000313" key="3">
    <source>
        <dbReference type="Proteomes" id="UP000004699"/>
    </source>
</evidence>
<name>B8KW19_9GAMM</name>
<keyword evidence="3" id="KW-1185">Reference proteome</keyword>
<dbReference type="OrthoDB" id="7056878at2"/>
<dbReference type="AlphaFoldDB" id="B8KW19"/>
<dbReference type="HOGENOM" id="CLU_080432_1_0_6"/>
<evidence type="ECO:0000313" key="2">
    <source>
        <dbReference type="EMBL" id="EED34451.1"/>
    </source>
</evidence>
<dbReference type="InterPro" id="IPR046703">
    <property type="entry name" value="DUF6776"/>
</dbReference>
<proteinExistence type="predicted"/>
<dbReference type="Proteomes" id="UP000004699">
    <property type="component" value="Unassembled WGS sequence"/>
</dbReference>
<feature type="transmembrane region" description="Helical" evidence="1">
    <location>
        <begin position="21"/>
        <end position="40"/>
    </location>
</feature>